<dbReference type="GO" id="GO:0019904">
    <property type="term" value="F:protein domain specific binding"/>
    <property type="evidence" value="ECO:0007669"/>
    <property type="project" value="UniProtKB-UniRule"/>
</dbReference>
<keyword evidence="16 18" id="KW-0899">Viral immunoevasion</keyword>
<dbReference type="GO" id="GO:0030430">
    <property type="term" value="C:host cell cytoplasm"/>
    <property type="evidence" value="ECO:0007669"/>
    <property type="project" value="UniProtKB-SubCell"/>
</dbReference>
<proteinExistence type="inferred from homology"/>
<dbReference type="PIRSF" id="PIRSF003407">
    <property type="entry name" value="Papvi_E7"/>
    <property type="match status" value="1"/>
</dbReference>
<keyword evidence="14 18" id="KW-1035">Host cytoplasm</keyword>
<keyword evidence="17 18" id="KW-1078">G1/S host cell cycle checkpoint dysregulation by virus</keyword>
<keyword evidence="10 18" id="KW-0805">Transcription regulation</keyword>
<comment type="function">
    <text evidence="19">E7 protein has both transforming and trans-activating activities.</text>
</comment>
<evidence type="ECO:0000256" key="6">
    <source>
        <dbReference type="ARBA" id="ARBA00022723"/>
    </source>
</evidence>
<evidence type="ECO:0000256" key="19">
    <source>
        <dbReference type="PIRNR" id="PIRNR003407"/>
    </source>
</evidence>
<comment type="subunit">
    <text evidence="18">Homodimer. Homooligomer. Interacts with host RB1; this interaction induces dissociation of RB1-E2F1 complex thereby disrupting RB1 activity. Interacts with host EP300; this interaction represses EP300 transcriptional activity. Interacts with protein E2; this interaction inhibits E7 oncogenic activity. Interacts with host TMEM173/STING; this interaction impairs the ability of TMEM173/STING to sense cytosolic DNA and promote the production of type I interferon (IFN-alpha and IFN-beta).</text>
</comment>
<dbReference type="GO" id="GO:0042025">
    <property type="term" value="C:host cell nucleus"/>
    <property type="evidence" value="ECO:0007669"/>
    <property type="project" value="UniProtKB-SubCell"/>
</dbReference>
<dbReference type="SUPFAM" id="SSF161234">
    <property type="entry name" value="E7 C-terminal domain-like"/>
    <property type="match status" value="1"/>
</dbReference>
<keyword evidence="2 18" id="KW-0244">Early protein</keyword>
<dbReference type="GO" id="GO:0039502">
    <property type="term" value="P:symbiont-mediated suppression of host type I interferon-mediated signaling pathway"/>
    <property type="evidence" value="ECO:0007669"/>
    <property type="project" value="UniProtKB-UniRule"/>
</dbReference>
<feature type="zinc finger region" evidence="18">
    <location>
        <begin position="53"/>
        <end position="89"/>
    </location>
</feature>
<keyword evidence="8 18" id="KW-1114">Inhibition of host interferon signaling pathway by virus</keyword>
<comment type="domain">
    <text evidence="18">The E7 terminal domain is an intrinsically disordered domain, whose flexibility and conformational transitions confer target adaptability to the oncoprotein. It allows adaptation to a variety of protein targets and exposes the PEST degradation sequence that regulates its turnover in the cell.</text>
</comment>
<evidence type="ECO:0000256" key="11">
    <source>
        <dbReference type="ARBA" id="ARBA00023125"/>
    </source>
</evidence>
<keyword evidence="12 18" id="KW-0010">Activator</keyword>
<comment type="subcellular location">
    <subcellularLocation>
        <location evidence="18">Host cytoplasm</location>
    </subcellularLocation>
    <subcellularLocation>
        <location evidence="18">Host nucleus</location>
    </subcellularLocation>
    <text evidence="18">Predominantly found in the host nucleus.</text>
</comment>
<evidence type="ECO:0000256" key="2">
    <source>
        <dbReference type="ARBA" id="ARBA00022518"/>
    </source>
</evidence>
<dbReference type="GO" id="GO:0052170">
    <property type="term" value="P:symbiont-mediated suppression of host innate immune response"/>
    <property type="evidence" value="ECO:0007669"/>
    <property type="project" value="UniProtKB-KW"/>
</dbReference>
<comment type="caution">
    <text evidence="18">Lacks conserved residue(s) required for the propagation of feature annotation.</text>
</comment>
<gene>
    <name evidence="18" type="primary">E7</name>
</gene>
<evidence type="ECO:0000313" key="20">
    <source>
        <dbReference type="EMBL" id="AYA94265.1"/>
    </source>
</evidence>
<evidence type="ECO:0000256" key="1">
    <source>
        <dbReference type="ARBA" id="ARBA00022504"/>
    </source>
</evidence>
<evidence type="ECO:0000256" key="13">
    <source>
        <dbReference type="ARBA" id="ARBA00023163"/>
    </source>
</evidence>
<reference evidence="20" key="1">
    <citation type="journal article" date="2018" name="Nat. Med.">
        <title>Expanded skin virome in DOCK8-deficient patients.</title>
        <authorList>
            <consortium name="NISC Comparative Sequencing Program"/>
            <person name="Tirosh O."/>
            <person name="Conlan S."/>
            <person name="Deming C."/>
            <person name="Lee-Lin S.Q."/>
            <person name="Huang X."/>
            <person name="Su H.C."/>
            <person name="Freeman A.F."/>
            <person name="Segre J.A."/>
            <person name="Kong H.H."/>
        </authorList>
    </citation>
    <scope>NUCLEOTIDE SEQUENCE</scope>
    <source>
        <strain evidence="20">HPV-mSK_160</strain>
    </source>
</reference>
<comment type="function">
    <text evidence="18">Plays a role in viral genome replication by driving entry of quiescent cells into the cell cycle. Stimulation of progression from G1 to S phase allows the virus to efficiently use the cellular DNA replicating machinery to achieve viral genome replication. E7 protein has both transforming and trans-activating activities. Induces the disassembly of the E2F1 transcription factor from RB1, with subsequent transcriptional activation of E2F1-regulated S-phase genes. Interferes with host histone deacetylation mediated by HDAC1 and HDAC2, leading to transcription activation. Plays also a role in the inhibition of both antiviral and antiproliferative functions of host interferon alpha. Interaction with host TMEM173/STING impairs the ability of TMEM173/STING to sense cytosolic DNA and promote the production of type I interferon (IFN-alpha and IFN-beta).</text>
</comment>
<keyword evidence="5 18" id="KW-1090">Inhibition of host innate immune response by virus</keyword>
<dbReference type="GO" id="GO:0039645">
    <property type="term" value="P:symbiont-mediated perturbation of host cell cycle G1/S transition checkpoint"/>
    <property type="evidence" value="ECO:0007669"/>
    <property type="project" value="UniProtKB-UniRule"/>
</dbReference>
<evidence type="ECO:0000256" key="9">
    <source>
        <dbReference type="ARBA" id="ARBA00022833"/>
    </source>
</evidence>
<evidence type="ECO:0000256" key="16">
    <source>
        <dbReference type="ARBA" id="ARBA00023280"/>
    </source>
</evidence>
<dbReference type="GO" id="GO:0006351">
    <property type="term" value="P:DNA-templated transcription"/>
    <property type="evidence" value="ECO:0007669"/>
    <property type="project" value="UniProtKB-UniRule"/>
</dbReference>
<organism evidence="20">
    <name type="scientific">Human papillomavirus</name>
    <dbReference type="NCBI Taxonomy" id="10566"/>
    <lineage>
        <taxon>Viruses</taxon>
        <taxon>Monodnaviria</taxon>
        <taxon>Shotokuvirae</taxon>
        <taxon>Cossaviricota</taxon>
        <taxon>Papovaviricetes</taxon>
        <taxon>Zurhausenvirales</taxon>
        <taxon>Papillomaviridae</taxon>
    </lineage>
</organism>
<protein>
    <recommendedName>
        <fullName evidence="18 19">Protein E7</fullName>
    </recommendedName>
</protein>
<dbReference type="HAMAP" id="MF_04004">
    <property type="entry name" value="PPV_E7"/>
    <property type="match status" value="1"/>
</dbReference>
<evidence type="ECO:0000256" key="14">
    <source>
        <dbReference type="ARBA" id="ARBA00023200"/>
    </source>
</evidence>
<evidence type="ECO:0000256" key="8">
    <source>
        <dbReference type="ARBA" id="ARBA00022830"/>
    </source>
</evidence>
<evidence type="ECO:0000256" key="7">
    <source>
        <dbReference type="ARBA" id="ARBA00022771"/>
    </source>
</evidence>
<keyword evidence="7 18" id="KW-0863">Zinc-finger</keyword>
<dbReference type="GO" id="GO:0008270">
    <property type="term" value="F:zinc ion binding"/>
    <property type="evidence" value="ECO:0007669"/>
    <property type="project" value="UniProtKB-KW"/>
</dbReference>
<evidence type="ECO:0000256" key="17">
    <source>
        <dbReference type="ARBA" id="ARBA00023309"/>
    </source>
</evidence>
<dbReference type="Pfam" id="PF00527">
    <property type="entry name" value="E7"/>
    <property type="match status" value="1"/>
</dbReference>
<sequence>MMGKQCTLNDIVLQENVEDLVLPAPLLCGESSLSIDDTPEEELLSPYRVDSYCYYCNCGVRLSVVASDGAIFLLQQLLLKDLTIVCPSCTRQNLQHGRSQ</sequence>
<dbReference type="GO" id="GO:0003677">
    <property type="term" value="F:DNA binding"/>
    <property type="evidence" value="ECO:0007669"/>
    <property type="project" value="UniProtKB-UniRule"/>
</dbReference>
<keyword evidence="11 18" id="KW-0238">DNA-binding</keyword>
<keyword evidence="1 18" id="KW-1121">Modulation of host cell cycle by virus</keyword>
<keyword evidence="4 18" id="KW-0945">Host-virus interaction</keyword>
<name>A0A385PK46_9PAPI</name>
<dbReference type="GO" id="GO:0003700">
    <property type="term" value="F:DNA-binding transcription factor activity"/>
    <property type="evidence" value="ECO:0007669"/>
    <property type="project" value="UniProtKB-UniRule"/>
</dbReference>
<accession>A0A385PK46</accession>
<evidence type="ECO:0000256" key="15">
    <source>
        <dbReference type="ARBA" id="ARBA00023258"/>
    </source>
</evidence>
<keyword evidence="3 18" id="KW-1048">Host nucleus</keyword>
<comment type="similarity">
    <text evidence="18 19">Belongs to the papillomaviridae E7 protein family.</text>
</comment>
<evidence type="ECO:0000256" key="3">
    <source>
        <dbReference type="ARBA" id="ARBA00022562"/>
    </source>
</evidence>
<dbReference type="EMBL" id="MH777302">
    <property type="protein sequence ID" value="AYA94265.1"/>
    <property type="molecule type" value="Genomic_DNA"/>
</dbReference>
<comment type="PTM">
    <text evidence="18">Highly phosphorylated.</text>
</comment>
<dbReference type="InterPro" id="IPR000148">
    <property type="entry name" value="Papilloma_E7"/>
</dbReference>
<evidence type="ECO:0000256" key="12">
    <source>
        <dbReference type="ARBA" id="ARBA00023159"/>
    </source>
</evidence>
<evidence type="ECO:0000256" key="18">
    <source>
        <dbReference type="HAMAP-Rule" id="MF_04004"/>
    </source>
</evidence>
<evidence type="ECO:0000256" key="10">
    <source>
        <dbReference type="ARBA" id="ARBA00023015"/>
    </source>
</evidence>
<keyword evidence="6 18" id="KW-0479">Metal-binding</keyword>
<evidence type="ECO:0000256" key="5">
    <source>
        <dbReference type="ARBA" id="ARBA00022632"/>
    </source>
</evidence>
<keyword evidence="15" id="KW-0922">Interferon antiviral system evasion</keyword>
<evidence type="ECO:0000256" key="4">
    <source>
        <dbReference type="ARBA" id="ARBA00022581"/>
    </source>
</evidence>
<keyword evidence="13 18" id="KW-0804">Transcription</keyword>
<keyword evidence="9 18" id="KW-0862">Zinc</keyword>
<dbReference type="Gene3D" id="3.30.160.330">
    <property type="match status" value="1"/>
</dbReference>
<feature type="short sequence motif" description="Nuclear export signal" evidence="18">
    <location>
        <begin position="71"/>
        <end position="79"/>
    </location>
</feature>